<evidence type="ECO:0000313" key="10">
    <source>
        <dbReference type="Proteomes" id="UP000481153"/>
    </source>
</evidence>
<keyword evidence="5" id="KW-0521">NADP</keyword>
<dbReference type="SUPFAM" id="SSF51905">
    <property type="entry name" value="FAD/NAD(P)-binding domain"/>
    <property type="match status" value="1"/>
</dbReference>
<evidence type="ECO:0000256" key="7">
    <source>
        <dbReference type="SAM" id="Phobius"/>
    </source>
</evidence>
<keyword evidence="7" id="KW-0812">Transmembrane</keyword>
<organism evidence="9 10">
    <name type="scientific">Aphanomyces euteiches</name>
    <dbReference type="NCBI Taxonomy" id="100861"/>
    <lineage>
        <taxon>Eukaryota</taxon>
        <taxon>Sar</taxon>
        <taxon>Stramenopiles</taxon>
        <taxon>Oomycota</taxon>
        <taxon>Saprolegniomycetes</taxon>
        <taxon>Saprolegniales</taxon>
        <taxon>Verrucalvaceae</taxon>
        <taxon>Aphanomyces</taxon>
    </lineage>
</organism>
<evidence type="ECO:0000256" key="3">
    <source>
        <dbReference type="ARBA" id="ARBA00022729"/>
    </source>
</evidence>
<gene>
    <name evidence="9" type="ORF">Ae201684_002107</name>
</gene>
<dbReference type="GO" id="GO:0016491">
    <property type="term" value="F:oxidoreductase activity"/>
    <property type="evidence" value="ECO:0007669"/>
    <property type="project" value="InterPro"/>
</dbReference>
<feature type="transmembrane region" description="Helical" evidence="7">
    <location>
        <begin position="9"/>
        <end position="29"/>
    </location>
</feature>
<evidence type="ECO:0000256" key="6">
    <source>
        <dbReference type="ARBA" id="ARBA00023027"/>
    </source>
</evidence>
<dbReference type="PANTHER" id="PTHR46091:SF3">
    <property type="entry name" value="AMINE OXIDASE DOMAIN-CONTAINING PROTEIN"/>
    <property type="match status" value="1"/>
</dbReference>
<protein>
    <recommendedName>
        <fullName evidence="8">Amine oxidase domain-containing protein</fullName>
    </recommendedName>
</protein>
<keyword evidence="10" id="KW-1185">Reference proteome</keyword>
<comment type="similarity">
    <text evidence="1">Belongs to the carotenoid/retinoid oxidoreductase family. CrtISO subfamily.</text>
</comment>
<dbReference type="Gene3D" id="3.50.50.60">
    <property type="entry name" value="FAD/NAD(P)-binding domain"/>
    <property type="match status" value="2"/>
</dbReference>
<keyword evidence="7" id="KW-1133">Transmembrane helix</keyword>
<dbReference type="Pfam" id="PF01593">
    <property type="entry name" value="Amino_oxidase"/>
    <property type="match status" value="1"/>
</dbReference>
<evidence type="ECO:0000259" key="8">
    <source>
        <dbReference type="Pfam" id="PF01593"/>
    </source>
</evidence>
<keyword evidence="2" id="KW-0285">Flavoprotein</keyword>
<keyword evidence="4" id="KW-0274">FAD</keyword>
<proteinExistence type="inferred from homology"/>
<dbReference type="InterPro" id="IPR002937">
    <property type="entry name" value="Amino_oxidase"/>
</dbReference>
<evidence type="ECO:0000256" key="4">
    <source>
        <dbReference type="ARBA" id="ARBA00022827"/>
    </source>
</evidence>
<dbReference type="InterPro" id="IPR052206">
    <property type="entry name" value="Retinol_saturase"/>
</dbReference>
<evidence type="ECO:0000313" key="9">
    <source>
        <dbReference type="EMBL" id="KAF0743048.1"/>
    </source>
</evidence>
<keyword evidence="6" id="KW-0520">NAD</keyword>
<keyword evidence="3" id="KW-0732">Signal</keyword>
<name>A0A6G0XRF2_9STRA</name>
<reference evidence="9 10" key="1">
    <citation type="submission" date="2019-07" db="EMBL/GenBank/DDBJ databases">
        <title>Genomics analysis of Aphanomyces spp. identifies a new class of oomycete effector associated with host adaptation.</title>
        <authorList>
            <person name="Gaulin E."/>
        </authorList>
    </citation>
    <scope>NUCLEOTIDE SEQUENCE [LARGE SCALE GENOMIC DNA]</scope>
    <source>
        <strain evidence="9 10">ATCC 201684</strain>
    </source>
</reference>
<evidence type="ECO:0000256" key="1">
    <source>
        <dbReference type="ARBA" id="ARBA00005855"/>
    </source>
</evidence>
<dbReference type="AlphaFoldDB" id="A0A6G0XRF2"/>
<dbReference type="VEuPathDB" id="FungiDB:AeMF1_003671"/>
<dbReference type="EMBL" id="VJMJ01000022">
    <property type="protein sequence ID" value="KAF0743048.1"/>
    <property type="molecule type" value="Genomic_DNA"/>
</dbReference>
<feature type="domain" description="Amine oxidase" evidence="8">
    <location>
        <begin position="77"/>
        <end position="380"/>
    </location>
</feature>
<comment type="caution">
    <text evidence="9">The sequence shown here is derived from an EMBL/GenBank/DDBJ whole genome shotgun (WGS) entry which is preliminary data.</text>
</comment>
<keyword evidence="7" id="KW-0472">Membrane</keyword>
<evidence type="ECO:0000256" key="5">
    <source>
        <dbReference type="ARBA" id="ARBA00022857"/>
    </source>
</evidence>
<dbReference type="Proteomes" id="UP000481153">
    <property type="component" value="Unassembled WGS sequence"/>
</dbReference>
<evidence type="ECO:0000256" key="2">
    <source>
        <dbReference type="ARBA" id="ARBA00022630"/>
    </source>
</evidence>
<accession>A0A6G0XRF2</accession>
<dbReference type="InterPro" id="IPR036188">
    <property type="entry name" value="FAD/NAD-bd_sf"/>
</dbReference>
<sequence length="593" mass="65428">MEFYTQGSSLYATATAVAVVAASWLALYGKQNEPHRLTLSSSRVDLYKIPDDDLIKKGFAAKKVPEDIDVIIIGSGMSGLAAAVALAKEGKRVLVLEQHDVAGGNTHTFQEKGYKFDTGFHYIGGKLDDKKLSNRKLFDYLSDQRLEFQRLGDIVDVAVVEGEDGVRDEVPFLADMATFKEYLKKRFPDEHKAIDAFFDTVNVANRSIGAYFGLQMCPTWARGIYRWLNASKLKYMQKTTMEVVSSFTKNKELMGIFNYSWGDIGEPPTRAAFYINAAILSHYRGGAYYVIGGASVITKKIVRTIEEYGGKVLVRAPVSSILIDQSGTGVGVLVKGKQIFAKSVISTIGAPQTYNKLVPEAHCHRVATQIKELANPSLQPCCSAMSLFIGFKGDAKELALPTHNIWKFPSWEHDANFEAAKKSPDAPFSALFMSFSSAKDPTYASRCPGKQNGLVVAASFFEHVEKFKDGRVKHRGAEYEAMKEAWKERMLDAFLKEFPKISRDSIEVAELGTALTNDYYLGTHRGAIYGLGHTPARYASDVVNPRTPIANLFLSGQDALNCGIVAATYSGFMTAAIVEPRVQLKLEKILARS</sequence>
<dbReference type="PANTHER" id="PTHR46091">
    <property type="entry name" value="BLR7054 PROTEIN"/>
    <property type="match status" value="1"/>
</dbReference>